<dbReference type="EC" id="2.7.13.3" evidence="2"/>
<dbReference type="PROSITE" id="PS50109">
    <property type="entry name" value="HIS_KIN"/>
    <property type="match status" value="1"/>
</dbReference>
<gene>
    <name evidence="10" type="ORF">LPTSP2_23520</name>
</gene>
<dbReference type="InterPro" id="IPR005467">
    <property type="entry name" value="His_kinase_dom"/>
</dbReference>
<dbReference type="InterPro" id="IPR003661">
    <property type="entry name" value="HisK_dim/P_dom"/>
</dbReference>
<dbReference type="CDD" id="cd00082">
    <property type="entry name" value="HisKA"/>
    <property type="match status" value="1"/>
</dbReference>
<dbReference type="Pfam" id="PF00512">
    <property type="entry name" value="HisKA"/>
    <property type="match status" value="1"/>
</dbReference>
<accession>A0A2P2DEL2</accession>
<dbReference type="RefSeq" id="WP_108960051.1">
    <property type="nucleotide sequence ID" value="NZ_BFAZ01000009.1"/>
</dbReference>
<evidence type="ECO:0000256" key="2">
    <source>
        <dbReference type="ARBA" id="ARBA00012438"/>
    </source>
</evidence>
<keyword evidence="6 10" id="KW-0418">Kinase</keyword>
<dbReference type="Pfam" id="PF02518">
    <property type="entry name" value="HATPase_c"/>
    <property type="match status" value="1"/>
</dbReference>
<comment type="catalytic activity">
    <reaction evidence="1">
        <text>ATP + protein L-histidine = ADP + protein N-phospho-L-histidine.</text>
        <dbReference type="EC" id="2.7.13.3"/>
    </reaction>
</comment>
<dbReference type="NCBIfam" id="NF008312">
    <property type="entry name" value="PRK11100.1"/>
    <property type="match status" value="1"/>
</dbReference>
<keyword evidence="7 8" id="KW-1133">Transmembrane helix</keyword>
<protein>
    <recommendedName>
        <fullName evidence="2">histidine kinase</fullName>
        <ecNumber evidence="2">2.7.13.3</ecNumber>
    </recommendedName>
</protein>
<keyword evidence="4" id="KW-0808">Transferase</keyword>
<keyword evidence="11" id="KW-1185">Reference proteome</keyword>
<feature type="domain" description="Histidine kinase" evidence="9">
    <location>
        <begin position="266"/>
        <end position="479"/>
    </location>
</feature>
<dbReference type="Gene3D" id="3.30.565.10">
    <property type="entry name" value="Histidine kinase-like ATPase, C-terminal domain"/>
    <property type="match status" value="1"/>
</dbReference>
<evidence type="ECO:0000259" key="9">
    <source>
        <dbReference type="PROSITE" id="PS50109"/>
    </source>
</evidence>
<comment type="caution">
    <text evidence="10">The sequence shown here is derived from an EMBL/GenBank/DDBJ whole genome shotgun (WGS) entry which is preliminary data.</text>
</comment>
<evidence type="ECO:0000256" key="6">
    <source>
        <dbReference type="ARBA" id="ARBA00022777"/>
    </source>
</evidence>
<evidence type="ECO:0000313" key="11">
    <source>
        <dbReference type="Proteomes" id="UP000245206"/>
    </source>
</evidence>
<keyword evidence="8" id="KW-0472">Membrane</keyword>
<name>A0A2P2DEL2_9LEPT</name>
<dbReference type="PANTHER" id="PTHR45436">
    <property type="entry name" value="SENSOR HISTIDINE KINASE YKOH"/>
    <property type="match status" value="1"/>
</dbReference>
<evidence type="ECO:0000256" key="4">
    <source>
        <dbReference type="ARBA" id="ARBA00022679"/>
    </source>
</evidence>
<dbReference type="Proteomes" id="UP000245206">
    <property type="component" value="Unassembled WGS sequence"/>
</dbReference>
<keyword evidence="3" id="KW-0597">Phosphoprotein</keyword>
<sequence length="479" mass="55004">MVTNYHQFFFILSIGFYYLIDKTEESIRPRYMETIEESLNDTTHVLSAIVEERINSNPNERFHLNSLAESLFRKPFQNVRNRNFEAKIYSLLKTNADLQIYITDAKGIVIFDSESYREGLDYSKYNDVYLTLKGKYGVRSSKMIETEKEGALFIASPIRFQNQIIGVLTVIKPKIGVIPFIEEAKHKFWRISLIVASSIAIVFSLLAYISFRPILRLSQYVTALRNKEKKPFPKLGMKELNELGKEVDQLVVELEGKKYVESYVQTLTHEVKSPLSSILAAVELIHSHPNEVGRLTKTIESEAKRIQNLIDQLLELSSLEGKNSIELNDTIDLISFLNEILFRFEIELERKSISVKKIFPEGSVLIKGNQNYLRMAIENIIRNSIEFANPDDLISIELESISHFQTKLIISDQGQLIPEYALTKVTDKFFSLPRPIGLRKSSGLGLSIVKEILDFHKAELKIQNRTPKGVKVSILFQKM</sequence>
<dbReference type="Gene3D" id="3.30.450.20">
    <property type="entry name" value="PAS domain"/>
    <property type="match status" value="1"/>
</dbReference>
<keyword evidence="5 8" id="KW-0812">Transmembrane</keyword>
<dbReference type="AlphaFoldDB" id="A0A2P2DEL2"/>
<proteinExistence type="predicted"/>
<dbReference type="InterPro" id="IPR036097">
    <property type="entry name" value="HisK_dim/P_sf"/>
</dbReference>
<reference evidence="11" key="1">
    <citation type="journal article" date="2019" name="Microbiol. Immunol.">
        <title>Molecular and phenotypic characterization of Leptospira johnsonii sp. nov., Leptospira ellinghausenii sp. nov. and Leptospira ryugenii sp. nov. isolated from soil and water in Japan.</title>
        <authorList>
            <person name="Masuzawa T."/>
            <person name="Saito M."/>
            <person name="Nakao R."/>
            <person name="Nikaido Y."/>
            <person name="Matsumoto M."/>
            <person name="Ogawa M."/>
            <person name="Yokoyama M."/>
            <person name="Hidaka Y."/>
            <person name="Tomita J."/>
            <person name="Sakakibara K."/>
            <person name="Suzuki K."/>
            <person name="Yasuda S."/>
            <person name="Sato H."/>
            <person name="Yamaguchi M."/>
            <person name="Yoshida S.I."/>
            <person name="Koizumi N."/>
            <person name="Kawamura Y."/>
        </authorList>
    </citation>
    <scope>NUCLEOTIDE SEQUENCE [LARGE SCALE GENOMIC DNA]</scope>
    <source>
        <strain evidence="11">E18</strain>
    </source>
</reference>
<dbReference type="InterPro" id="IPR029151">
    <property type="entry name" value="Sensor-like_sf"/>
</dbReference>
<evidence type="ECO:0000256" key="5">
    <source>
        <dbReference type="ARBA" id="ARBA00022692"/>
    </source>
</evidence>
<dbReference type="InterPro" id="IPR036890">
    <property type="entry name" value="HATPase_C_sf"/>
</dbReference>
<dbReference type="SMART" id="SM00387">
    <property type="entry name" value="HATPase_c"/>
    <property type="match status" value="1"/>
</dbReference>
<dbReference type="InterPro" id="IPR050428">
    <property type="entry name" value="TCS_sensor_his_kinase"/>
</dbReference>
<evidence type="ECO:0000256" key="7">
    <source>
        <dbReference type="ARBA" id="ARBA00022989"/>
    </source>
</evidence>
<dbReference type="Gene3D" id="1.10.287.130">
    <property type="match status" value="1"/>
</dbReference>
<evidence type="ECO:0000256" key="8">
    <source>
        <dbReference type="SAM" id="Phobius"/>
    </source>
</evidence>
<dbReference type="OrthoDB" id="9806130at2"/>
<evidence type="ECO:0000313" key="10">
    <source>
        <dbReference type="EMBL" id="GBF43056.1"/>
    </source>
</evidence>
<dbReference type="PANTHER" id="PTHR45436:SF10">
    <property type="entry name" value="HISTIDINE KINASE"/>
    <property type="match status" value="1"/>
</dbReference>
<dbReference type="SUPFAM" id="SSF103190">
    <property type="entry name" value="Sensory domain-like"/>
    <property type="match status" value="1"/>
</dbReference>
<dbReference type="SMART" id="SM00388">
    <property type="entry name" value="HisKA"/>
    <property type="match status" value="1"/>
</dbReference>
<organism evidence="10 11">
    <name type="scientific">Leptospira ellinghausenii</name>
    <dbReference type="NCBI Taxonomy" id="1917822"/>
    <lineage>
        <taxon>Bacteria</taxon>
        <taxon>Pseudomonadati</taxon>
        <taxon>Spirochaetota</taxon>
        <taxon>Spirochaetia</taxon>
        <taxon>Leptospirales</taxon>
        <taxon>Leptospiraceae</taxon>
        <taxon>Leptospira</taxon>
    </lineage>
</organism>
<dbReference type="SUPFAM" id="SSF55874">
    <property type="entry name" value="ATPase domain of HSP90 chaperone/DNA topoisomerase II/histidine kinase"/>
    <property type="match status" value="1"/>
</dbReference>
<evidence type="ECO:0000256" key="1">
    <source>
        <dbReference type="ARBA" id="ARBA00000085"/>
    </source>
</evidence>
<dbReference type="EMBL" id="BFAZ01000009">
    <property type="protein sequence ID" value="GBF43056.1"/>
    <property type="molecule type" value="Genomic_DNA"/>
</dbReference>
<dbReference type="InterPro" id="IPR003594">
    <property type="entry name" value="HATPase_dom"/>
</dbReference>
<dbReference type="GO" id="GO:0000155">
    <property type="term" value="F:phosphorelay sensor kinase activity"/>
    <property type="evidence" value="ECO:0007669"/>
    <property type="project" value="InterPro"/>
</dbReference>
<dbReference type="SUPFAM" id="SSF47384">
    <property type="entry name" value="Homodimeric domain of signal transducing histidine kinase"/>
    <property type="match status" value="1"/>
</dbReference>
<feature type="transmembrane region" description="Helical" evidence="8">
    <location>
        <begin position="188"/>
        <end position="211"/>
    </location>
</feature>
<evidence type="ECO:0000256" key="3">
    <source>
        <dbReference type="ARBA" id="ARBA00022553"/>
    </source>
</evidence>